<dbReference type="InterPro" id="IPR036097">
    <property type="entry name" value="HisK_dim/P_sf"/>
</dbReference>
<dbReference type="Gene3D" id="3.30.450.20">
    <property type="entry name" value="PAS domain"/>
    <property type="match status" value="1"/>
</dbReference>
<dbReference type="SMART" id="SM00387">
    <property type="entry name" value="HATPase_c"/>
    <property type="match status" value="1"/>
</dbReference>
<dbReference type="InterPro" id="IPR000700">
    <property type="entry name" value="PAS-assoc_C"/>
</dbReference>
<evidence type="ECO:0000259" key="6">
    <source>
        <dbReference type="PROSITE" id="PS50109"/>
    </source>
</evidence>
<feature type="domain" description="PAS" evidence="7">
    <location>
        <begin position="7"/>
        <end position="53"/>
    </location>
</feature>
<dbReference type="RefSeq" id="WP_101443559.1">
    <property type="nucleotide sequence ID" value="NZ_PJMU01000001.1"/>
</dbReference>
<name>A0A2N3V0K8_9BACT</name>
<keyword evidence="5" id="KW-0418">Kinase</keyword>
<dbReference type="InterPro" id="IPR005467">
    <property type="entry name" value="His_kinase_dom"/>
</dbReference>
<dbReference type="SUPFAM" id="SSF47384">
    <property type="entry name" value="Homodimeric domain of signal transducing histidine kinase"/>
    <property type="match status" value="1"/>
</dbReference>
<dbReference type="PRINTS" id="PR00344">
    <property type="entry name" value="BCTRLSENSOR"/>
</dbReference>
<evidence type="ECO:0000313" key="10">
    <source>
        <dbReference type="Proteomes" id="UP000233782"/>
    </source>
</evidence>
<dbReference type="OrthoDB" id="9766459at2"/>
<dbReference type="Pfam" id="PF00512">
    <property type="entry name" value="HisKA"/>
    <property type="match status" value="1"/>
</dbReference>
<dbReference type="PROSITE" id="PS50112">
    <property type="entry name" value="PAS"/>
    <property type="match status" value="1"/>
</dbReference>
<feature type="domain" description="Histidine kinase" evidence="6">
    <location>
        <begin position="152"/>
        <end position="370"/>
    </location>
</feature>
<dbReference type="Pfam" id="PF13426">
    <property type="entry name" value="PAS_9"/>
    <property type="match status" value="1"/>
</dbReference>
<dbReference type="Gene3D" id="1.10.287.130">
    <property type="match status" value="1"/>
</dbReference>
<evidence type="ECO:0000256" key="5">
    <source>
        <dbReference type="ARBA" id="ARBA00022777"/>
    </source>
</evidence>
<dbReference type="PANTHER" id="PTHR43304:SF1">
    <property type="entry name" value="PAC DOMAIN-CONTAINING PROTEIN"/>
    <property type="match status" value="1"/>
</dbReference>
<accession>A0A2N3V0K8</accession>
<dbReference type="InterPro" id="IPR036890">
    <property type="entry name" value="HATPase_C_sf"/>
</dbReference>
<evidence type="ECO:0000259" key="8">
    <source>
        <dbReference type="PROSITE" id="PS50113"/>
    </source>
</evidence>
<reference evidence="9 10" key="1">
    <citation type="submission" date="2017-12" db="EMBL/GenBank/DDBJ databases">
        <title>Genomic Encyclopedia of Type Strains, Phase III (KMG-III): the genomes of soil and plant-associated and newly described type strains.</title>
        <authorList>
            <person name="Whitman W."/>
        </authorList>
    </citation>
    <scope>NUCLEOTIDE SEQUENCE [LARGE SCALE GENOMIC DNA]</scope>
    <source>
        <strain evidence="9 10">LP43</strain>
    </source>
</reference>
<dbReference type="Proteomes" id="UP000233782">
    <property type="component" value="Unassembled WGS sequence"/>
</dbReference>
<dbReference type="SMART" id="SM00388">
    <property type="entry name" value="HisKA"/>
    <property type="match status" value="1"/>
</dbReference>
<dbReference type="SUPFAM" id="SSF55874">
    <property type="entry name" value="ATPase domain of HSP90 chaperone/DNA topoisomerase II/histidine kinase"/>
    <property type="match status" value="1"/>
</dbReference>
<dbReference type="CDD" id="cd00130">
    <property type="entry name" value="PAS"/>
    <property type="match status" value="1"/>
</dbReference>
<gene>
    <name evidence="9" type="ORF">BD749_0080</name>
</gene>
<dbReference type="InterPro" id="IPR000014">
    <property type="entry name" value="PAS"/>
</dbReference>
<feature type="domain" description="PAC" evidence="8">
    <location>
        <begin position="77"/>
        <end position="134"/>
    </location>
</feature>
<evidence type="ECO:0000256" key="3">
    <source>
        <dbReference type="ARBA" id="ARBA00022553"/>
    </source>
</evidence>
<evidence type="ECO:0000256" key="1">
    <source>
        <dbReference type="ARBA" id="ARBA00000085"/>
    </source>
</evidence>
<dbReference type="PROSITE" id="PS50113">
    <property type="entry name" value="PAC"/>
    <property type="match status" value="1"/>
</dbReference>
<protein>
    <recommendedName>
        <fullName evidence="2">histidine kinase</fullName>
        <ecNumber evidence="2">2.7.13.3</ecNumber>
    </recommendedName>
</protein>
<evidence type="ECO:0000259" key="7">
    <source>
        <dbReference type="PROSITE" id="PS50112"/>
    </source>
</evidence>
<dbReference type="InterPro" id="IPR003594">
    <property type="entry name" value="HATPase_dom"/>
</dbReference>
<dbReference type="Pfam" id="PF02518">
    <property type="entry name" value="HATPase_c"/>
    <property type="match status" value="1"/>
</dbReference>
<evidence type="ECO:0000256" key="2">
    <source>
        <dbReference type="ARBA" id="ARBA00012438"/>
    </source>
</evidence>
<dbReference type="InterPro" id="IPR035965">
    <property type="entry name" value="PAS-like_dom_sf"/>
</dbReference>
<organism evidence="9 10">
    <name type="scientific">Pontibacter ramchanderi</name>
    <dbReference type="NCBI Taxonomy" id="1179743"/>
    <lineage>
        <taxon>Bacteria</taxon>
        <taxon>Pseudomonadati</taxon>
        <taxon>Bacteroidota</taxon>
        <taxon>Cytophagia</taxon>
        <taxon>Cytophagales</taxon>
        <taxon>Hymenobacteraceae</taxon>
        <taxon>Pontibacter</taxon>
    </lineage>
</organism>
<evidence type="ECO:0000313" key="9">
    <source>
        <dbReference type="EMBL" id="PKV75142.1"/>
    </source>
</evidence>
<dbReference type="EC" id="2.7.13.3" evidence="2"/>
<dbReference type="NCBIfam" id="TIGR00229">
    <property type="entry name" value="sensory_box"/>
    <property type="match status" value="1"/>
</dbReference>
<comment type="catalytic activity">
    <reaction evidence="1">
        <text>ATP + protein L-histidine = ADP + protein N-phospho-L-histidine.</text>
        <dbReference type="EC" id="2.7.13.3"/>
    </reaction>
</comment>
<dbReference type="InterPro" id="IPR003661">
    <property type="entry name" value="HisK_dim/P_dom"/>
</dbReference>
<dbReference type="GO" id="GO:0000155">
    <property type="term" value="F:phosphorelay sensor kinase activity"/>
    <property type="evidence" value="ECO:0007669"/>
    <property type="project" value="InterPro"/>
</dbReference>
<dbReference type="AlphaFoldDB" id="A0A2N3V0K8"/>
<dbReference type="PANTHER" id="PTHR43304">
    <property type="entry name" value="PHYTOCHROME-LIKE PROTEIN CPH1"/>
    <property type="match status" value="1"/>
</dbReference>
<keyword evidence="4" id="KW-0808">Transferase</keyword>
<sequence>MKSHDYKERIISTFIEQVKEYAIFAMDTNGIIETWNEGAERLKGYTESEVVGKYYGMLFTEEDQRNGAPDQELEAAKTQEYFVGEGWRRKKDGAHFWANVTLTPIYNDRNELIGLTKVTRDLSDRRQAEESLRKKHDELEATNRDLDNFIYTASHDLKAPILNIDGLLQRLDTYLEQKGMADEELSELIQHIQTSVNRFKSTIEDLTTISRLQRSIETERNAEHVLVEPVFEDIMADVNFLFAAFEFPCEVQHNFEVKSLRFSRKNFRSILYNLVSNAIKYRSQDCDCRIMVSTHREGDWVVLSVKDNGLGISPENQKNLFTMFKRFHDHVDGSGIGLYIIKRIIDNAQGKIEVKTKAGEGSEFKVYLKA</sequence>
<evidence type="ECO:0000256" key="4">
    <source>
        <dbReference type="ARBA" id="ARBA00022679"/>
    </source>
</evidence>
<comment type="caution">
    <text evidence="9">The sequence shown here is derived from an EMBL/GenBank/DDBJ whole genome shotgun (WGS) entry which is preliminary data.</text>
</comment>
<dbReference type="InterPro" id="IPR004358">
    <property type="entry name" value="Sig_transdc_His_kin-like_C"/>
</dbReference>
<dbReference type="PROSITE" id="PS50109">
    <property type="entry name" value="HIS_KIN"/>
    <property type="match status" value="1"/>
</dbReference>
<keyword evidence="10" id="KW-1185">Reference proteome</keyword>
<dbReference type="Gene3D" id="3.30.565.10">
    <property type="entry name" value="Histidine kinase-like ATPase, C-terminal domain"/>
    <property type="match status" value="1"/>
</dbReference>
<dbReference type="CDD" id="cd00082">
    <property type="entry name" value="HisKA"/>
    <property type="match status" value="1"/>
</dbReference>
<dbReference type="InterPro" id="IPR052162">
    <property type="entry name" value="Sensor_kinase/Photoreceptor"/>
</dbReference>
<dbReference type="SUPFAM" id="SSF55785">
    <property type="entry name" value="PYP-like sensor domain (PAS domain)"/>
    <property type="match status" value="1"/>
</dbReference>
<keyword evidence="3" id="KW-0597">Phosphoprotein</keyword>
<dbReference type="EMBL" id="PJMU01000001">
    <property type="protein sequence ID" value="PKV75142.1"/>
    <property type="molecule type" value="Genomic_DNA"/>
</dbReference>
<proteinExistence type="predicted"/>